<gene>
    <name evidence="1" type="ORF">S01H1_06248</name>
</gene>
<evidence type="ECO:0000313" key="1">
    <source>
        <dbReference type="EMBL" id="GAF79712.1"/>
    </source>
</evidence>
<comment type="caution">
    <text evidence="1">The sequence shown here is derived from an EMBL/GenBank/DDBJ whole genome shotgun (WGS) entry which is preliminary data.</text>
</comment>
<accession>X0SUV6</accession>
<proteinExistence type="predicted"/>
<name>X0SUV6_9ZZZZ</name>
<sequence>MVLLYRKDILFPPGMMHCRRYETPIFKKVSKFS</sequence>
<feature type="non-terminal residue" evidence="1">
    <location>
        <position position="33"/>
    </location>
</feature>
<reference evidence="1" key="1">
    <citation type="journal article" date="2014" name="Front. Microbiol.">
        <title>High frequency of phylogenetically diverse reductive dehalogenase-homologous genes in deep subseafloor sedimentary metagenomes.</title>
        <authorList>
            <person name="Kawai M."/>
            <person name="Futagami T."/>
            <person name="Toyoda A."/>
            <person name="Takaki Y."/>
            <person name="Nishi S."/>
            <person name="Hori S."/>
            <person name="Arai W."/>
            <person name="Tsubouchi T."/>
            <person name="Morono Y."/>
            <person name="Uchiyama I."/>
            <person name="Ito T."/>
            <person name="Fujiyama A."/>
            <person name="Inagaki F."/>
            <person name="Takami H."/>
        </authorList>
    </citation>
    <scope>NUCLEOTIDE SEQUENCE</scope>
    <source>
        <strain evidence="1">Expedition CK06-06</strain>
    </source>
</reference>
<protein>
    <submittedName>
        <fullName evidence="1">Uncharacterized protein</fullName>
    </submittedName>
</protein>
<dbReference type="EMBL" id="BARS01003236">
    <property type="protein sequence ID" value="GAF79712.1"/>
    <property type="molecule type" value="Genomic_DNA"/>
</dbReference>
<dbReference type="AlphaFoldDB" id="X0SUV6"/>
<organism evidence="1">
    <name type="scientific">marine sediment metagenome</name>
    <dbReference type="NCBI Taxonomy" id="412755"/>
    <lineage>
        <taxon>unclassified sequences</taxon>
        <taxon>metagenomes</taxon>
        <taxon>ecological metagenomes</taxon>
    </lineage>
</organism>